<dbReference type="Gene3D" id="3.30.565.60">
    <property type="match status" value="1"/>
</dbReference>
<dbReference type="Proteomes" id="UP000095651">
    <property type="component" value="Unassembled WGS sequence"/>
</dbReference>
<proteinExistence type="predicted"/>
<reference evidence="2 3" key="1">
    <citation type="submission" date="2015-09" db="EMBL/GenBank/DDBJ databases">
        <authorList>
            <consortium name="Pathogen Informatics"/>
        </authorList>
    </citation>
    <scope>NUCLEOTIDE SEQUENCE [LARGE SCALE GENOMIC DNA]</scope>
    <source>
        <strain evidence="2 3">2789STDY5608850</strain>
    </source>
</reference>
<dbReference type="Gene3D" id="3.30.950.30">
    <property type="entry name" value="Schlafen, AAA domain"/>
    <property type="match status" value="1"/>
</dbReference>
<organism evidence="2 3">
    <name type="scientific">Hungatella hathewayi</name>
    <dbReference type="NCBI Taxonomy" id="154046"/>
    <lineage>
        <taxon>Bacteria</taxon>
        <taxon>Bacillati</taxon>
        <taxon>Bacillota</taxon>
        <taxon>Clostridia</taxon>
        <taxon>Lachnospirales</taxon>
        <taxon>Lachnospiraceae</taxon>
        <taxon>Hungatella</taxon>
    </lineage>
</organism>
<dbReference type="Pfam" id="PF13749">
    <property type="entry name" value="HATPase_c_4"/>
    <property type="match status" value="1"/>
</dbReference>
<dbReference type="EMBL" id="CYZE01000014">
    <property type="protein sequence ID" value="CUO91404.1"/>
    <property type="molecule type" value="Genomic_DNA"/>
</dbReference>
<protein>
    <submittedName>
        <fullName evidence="2">Putative transcriptional regulator with HTH domain</fullName>
    </submittedName>
</protein>
<sequence length="580" mass="67232">MQESFVKELLKYGERINLECKMARSELPKSIWESYSAFANTNGGYIFLGIEEDLKQPDIKNRFKISGINNTEKMLKDFWSIINGEKVNVNLLIDSKVSVVDISNKNIICIEVPEADYKNKPVYINGNPYKGTFKRNYEGDYHCSEEEVKSMIRDANDLGNDGIILDGYTMDDIDPESLKAYRIEYEIQNPDHIWNSMDNKEFLRNLGGYAVNRQNGREGVTAAGLLMFGKGLPIRERFDNIRMDYLDESNRSIDRRWSDRLTYDGMWENNLYNFFKRVMPKLVSDLKRPFRLDGITRVDDTTVHKAIREAFVNLIIHSDYMIVGVLKVIKEENGFVFSNPGTLKLSVKEIYEGGNSKARNPRIQTMLRMIGLGDNIGSGFPTILHTWGEENWRKPDLSENTELRQVDLKLWMVSLMPKECTEKLGILFGENYVRLDSDEQIILATAYLEQQVTNERLQSILNKHSVDVGKKLAVLIEKNMLIAEKKRRWTKYSLNLEYKEMPIQMDFNDYAESDPVLNKTDKLIYQYIKENGFITAKQVTQITRIGTIAGASVALSRLRERKIVRMIRNGKKVYYELFRS</sequence>
<gene>
    <name evidence="2" type="ORF">ERS852407_04379</name>
</gene>
<name>A0A174IVI5_9FIRM</name>
<dbReference type="PANTHER" id="PTHR30595:SF6">
    <property type="entry name" value="SCHLAFEN ALBA-2 DOMAIN-CONTAINING PROTEIN"/>
    <property type="match status" value="1"/>
</dbReference>
<accession>A0A174IVI5</accession>
<dbReference type="PANTHER" id="PTHR30595">
    <property type="entry name" value="GLPR-RELATED TRANSCRIPTIONAL REPRESSOR"/>
    <property type="match status" value="1"/>
</dbReference>
<evidence type="ECO:0000313" key="2">
    <source>
        <dbReference type="EMBL" id="CUO91404.1"/>
    </source>
</evidence>
<dbReference type="Pfam" id="PF04326">
    <property type="entry name" value="SLFN_AlbA_2"/>
    <property type="match status" value="1"/>
</dbReference>
<dbReference type="InterPro" id="IPR038475">
    <property type="entry name" value="RecG_C_sf"/>
</dbReference>
<dbReference type="RefSeq" id="WP_055658348.1">
    <property type="nucleotide sequence ID" value="NZ_CABIXC010000014.1"/>
</dbReference>
<evidence type="ECO:0000313" key="3">
    <source>
        <dbReference type="Proteomes" id="UP000095651"/>
    </source>
</evidence>
<dbReference type="InterPro" id="IPR038461">
    <property type="entry name" value="Schlafen_AlbA_2_dom_sf"/>
</dbReference>
<dbReference type="InterPro" id="IPR007421">
    <property type="entry name" value="Schlafen_AlbA_2_dom"/>
</dbReference>
<evidence type="ECO:0000259" key="1">
    <source>
        <dbReference type="Pfam" id="PF04326"/>
    </source>
</evidence>
<feature type="domain" description="Schlafen AlbA-2" evidence="1">
    <location>
        <begin position="17"/>
        <end position="141"/>
    </location>
</feature>
<dbReference type="AlphaFoldDB" id="A0A174IVI5"/>